<dbReference type="GO" id="GO:0006935">
    <property type="term" value="P:chemotaxis"/>
    <property type="evidence" value="ECO:0007669"/>
    <property type="project" value="InterPro"/>
</dbReference>
<dbReference type="PANTHER" id="PTHR42872:SF6">
    <property type="entry name" value="PROTEIN-GLUTAMATE METHYLESTERASE_PROTEIN-GLUTAMINE GLUTAMINASE"/>
    <property type="match status" value="1"/>
</dbReference>
<proteinExistence type="predicted"/>
<dbReference type="GO" id="GO:0005737">
    <property type="term" value="C:cytoplasm"/>
    <property type="evidence" value="ECO:0007669"/>
    <property type="project" value="InterPro"/>
</dbReference>
<gene>
    <name evidence="5" type="ordered locus">Fnod_0914</name>
</gene>
<name>A7HLI1_FERNB</name>
<dbReference type="GO" id="GO:0000156">
    <property type="term" value="F:phosphorelay response regulator activity"/>
    <property type="evidence" value="ECO:0007669"/>
    <property type="project" value="InterPro"/>
</dbReference>
<evidence type="ECO:0000259" key="4">
    <source>
        <dbReference type="Pfam" id="PF01339"/>
    </source>
</evidence>
<reference evidence="5 6" key="1">
    <citation type="submission" date="2007-07" db="EMBL/GenBank/DDBJ databases">
        <title>Complete sequence of Fervidobacterium nodosum Rt17-B1.</title>
        <authorList>
            <consortium name="US DOE Joint Genome Institute"/>
            <person name="Copeland A."/>
            <person name="Lucas S."/>
            <person name="Lapidus A."/>
            <person name="Barry K."/>
            <person name="Glavina del Rio T."/>
            <person name="Dalin E."/>
            <person name="Tice H."/>
            <person name="Pitluck S."/>
            <person name="Saunders E."/>
            <person name="Brettin T."/>
            <person name="Bruce D."/>
            <person name="Detter J.C."/>
            <person name="Han C."/>
            <person name="Schmutz J."/>
            <person name="Larimer F."/>
            <person name="Land M."/>
            <person name="Hauser L."/>
            <person name="Kyrpides N."/>
            <person name="Mikhailova N."/>
            <person name="Nelson K."/>
            <person name="Gogarten J.P."/>
            <person name="Noll K."/>
            <person name="Richardson P."/>
        </authorList>
    </citation>
    <scope>NUCLEOTIDE SEQUENCE [LARGE SCALE GENOMIC DNA]</scope>
    <source>
        <strain evidence="6">ATCC 35602 / DSM 5306 / Rt17-B1</strain>
    </source>
</reference>
<evidence type="ECO:0000313" key="5">
    <source>
        <dbReference type="EMBL" id="ABS60764.1"/>
    </source>
</evidence>
<evidence type="ECO:0000256" key="2">
    <source>
        <dbReference type="ARBA" id="ARBA00039140"/>
    </source>
</evidence>
<dbReference type="InterPro" id="IPR035909">
    <property type="entry name" value="CheB_C"/>
</dbReference>
<dbReference type="EC" id="3.1.1.61" evidence="2"/>
<dbReference type="PANTHER" id="PTHR42872">
    <property type="entry name" value="PROTEIN-GLUTAMATE METHYLESTERASE/PROTEIN-GLUTAMINE GLUTAMINASE"/>
    <property type="match status" value="1"/>
</dbReference>
<dbReference type="STRING" id="381764.Fnod_0914"/>
<dbReference type="eggNOG" id="COG2201">
    <property type="taxonomic scope" value="Bacteria"/>
</dbReference>
<keyword evidence="6" id="KW-1185">Reference proteome</keyword>
<accession>A7HLI1</accession>
<dbReference type="Proteomes" id="UP000002415">
    <property type="component" value="Chromosome"/>
</dbReference>
<dbReference type="SUPFAM" id="SSF52738">
    <property type="entry name" value="Methylesterase CheB, C-terminal domain"/>
    <property type="match status" value="1"/>
</dbReference>
<evidence type="ECO:0000256" key="3">
    <source>
        <dbReference type="ARBA" id="ARBA00048267"/>
    </source>
</evidence>
<evidence type="ECO:0000313" key="6">
    <source>
        <dbReference type="Proteomes" id="UP000002415"/>
    </source>
</evidence>
<comment type="catalytic activity">
    <reaction evidence="3">
        <text>[protein]-L-glutamate 5-O-methyl ester + H2O = L-glutamyl-[protein] + methanol + H(+)</text>
        <dbReference type="Rhea" id="RHEA:23236"/>
        <dbReference type="Rhea" id="RHEA-COMP:10208"/>
        <dbReference type="Rhea" id="RHEA-COMP:10311"/>
        <dbReference type="ChEBI" id="CHEBI:15377"/>
        <dbReference type="ChEBI" id="CHEBI:15378"/>
        <dbReference type="ChEBI" id="CHEBI:17790"/>
        <dbReference type="ChEBI" id="CHEBI:29973"/>
        <dbReference type="ChEBI" id="CHEBI:82795"/>
        <dbReference type="EC" id="3.1.1.61"/>
    </reaction>
</comment>
<organism evidence="5 6">
    <name type="scientific">Fervidobacterium nodosum (strain ATCC 35602 / DSM 5306 / Rt17-B1)</name>
    <dbReference type="NCBI Taxonomy" id="381764"/>
    <lineage>
        <taxon>Bacteria</taxon>
        <taxon>Thermotogati</taxon>
        <taxon>Thermotogota</taxon>
        <taxon>Thermotogae</taxon>
        <taxon>Thermotogales</taxon>
        <taxon>Fervidobacteriaceae</taxon>
        <taxon>Fervidobacterium</taxon>
    </lineage>
</organism>
<feature type="domain" description="CheB-type methylesterase" evidence="4">
    <location>
        <begin position="15"/>
        <end position="170"/>
    </location>
</feature>
<sequence length="197" mass="22220">MESSKDMINKANYKVIIVGSAGSPNVAVNLLKINEKLNIPVIICIHFTSSAMETFANHIEIETGHIVKIVDQPTPIKNEIYLPKGGKDIIFISENTLNSVESEYKVHPSISKLFESLVKYADDKTTIIVLGGLGDDGKDYAKILRNKGVKFVIEKSPRFPYLPNNIAKELEMRYEQAEQSRIKDIIIRINRQALQDY</sequence>
<protein>
    <recommendedName>
        <fullName evidence="2">protein-glutamate methylesterase</fullName>
        <ecNumber evidence="2">3.1.1.61</ecNumber>
    </recommendedName>
</protein>
<dbReference type="HOGENOM" id="CLU_1382319_0_0_0"/>
<dbReference type="EMBL" id="CP000771">
    <property type="protein sequence ID" value="ABS60764.1"/>
    <property type="molecule type" value="Genomic_DNA"/>
</dbReference>
<dbReference type="Pfam" id="PF01339">
    <property type="entry name" value="CheB_methylest"/>
    <property type="match status" value="1"/>
</dbReference>
<dbReference type="RefSeq" id="WP_011994079.1">
    <property type="nucleotide sequence ID" value="NC_009718.1"/>
</dbReference>
<dbReference type="AlphaFoldDB" id="A7HLI1"/>
<keyword evidence="1" id="KW-0378">Hydrolase</keyword>
<dbReference type="InterPro" id="IPR000673">
    <property type="entry name" value="Sig_transdc_resp-reg_Me-estase"/>
</dbReference>
<dbReference type="GO" id="GO:0008984">
    <property type="term" value="F:protein-glutamate methylesterase activity"/>
    <property type="evidence" value="ECO:0007669"/>
    <property type="project" value="UniProtKB-EC"/>
</dbReference>
<evidence type="ECO:0000256" key="1">
    <source>
        <dbReference type="ARBA" id="ARBA00022801"/>
    </source>
</evidence>
<dbReference type="KEGG" id="fno:Fnod_0914"/>
<reference evidence="5 6" key="2">
    <citation type="journal article" date="2009" name="Proc. Natl. Acad. Sci. U.S.A.">
        <title>On the chimeric nature, thermophilic origin, and phylogenetic placement of the Thermotogales.</title>
        <authorList>
            <person name="Zhaxybayeva O."/>
            <person name="Swithers K.S."/>
            <person name="Lapierre P."/>
            <person name="Fournier G.P."/>
            <person name="Bickhart D.M."/>
            <person name="DeBoy R.T."/>
            <person name="Nelson K.E."/>
            <person name="Nesbo C.L."/>
            <person name="Doolittle W.F."/>
            <person name="Gogarten J.P."/>
            <person name="Noll K.M."/>
        </authorList>
    </citation>
    <scope>NUCLEOTIDE SEQUENCE [LARGE SCALE GENOMIC DNA]</scope>
    <source>
        <strain evidence="6">ATCC 35602 / DSM 5306 / Rt17-B1</strain>
    </source>
</reference>
<dbReference type="Gene3D" id="3.40.50.180">
    <property type="entry name" value="Methylesterase CheB, C-terminal domain"/>
    <property type="match status" value="1"/>
</dbReference>